<proteinExistence type="predicted"/>
<sequence>MAEPSRTVRVSGLPADLEECRLKDKLLIHFLRARNGGGEIDSVTIVKGTPLSALIVFEECEVAKTAIERSPHVLEVRGKKYNLSVTKYREIFDPDEIVTRLSAVMDYSQVPGGALALRHLQEKHPDIHLSYDGTQELYTVYGAYSKVQAALTQLFGQPGNQQSDTVQQSPSGSWSEQSSQELQVDPSEGWSAKPNKQRGQSKTADTLRSPECSSSSQKDQLTSGAYGEDDSGQREGATPQLNWPSEDESLLIVDADMFQYLQKYCQKDYQQILSLYGVKVVEMTSQGLTSLYLQPAAGESVQDRNGLSLARNAISQFFLENEARIWRADFSKSIFSSGKDLQTAKDNLSLRHPKILLKEDDTNIYMIGNYKDMWDAKQFFLDQSLHQYLKSEEDETKDEVARRCRLAPRFKEPGLPPLGSRPTDFCFRGGTAAQSRPKCSGPMLGFNVLSEPAQTGERVPRAPPQITAEDILFKSQSSLSLTTSMQNDTSLNSDFMKSQSKTAFLTTSLQDRPLGPPAGSGSTLKRANSFSGTPQRKPQVTQQRSQDDTNKSSGLTDHLSRDRQAGHAADIVLSSVMWQHIKEAHRTQVDDLTADIQSRESVHGSGSSVTLTLRGASSSKLKSCRLGLQKLIDSVNADFFVHKLPLSELGLADPTDETLLACCNNMRSCFSTVTIQITEENVLLLGPKLLGSQAAASLLEVFSKDLTHIYRHQEFSNPSTSKCNPATLTQSIEDQSAKLHSHSKNQLMPETRTGSTDGTSIDRERRTNRGGFAEMENVNGSVSQPRLYKDPVIKEKVKYAGTGDRNGQKTSLFVPKMLNDESENGAKSVTSLSAKESGDSAEKDRAQKGRKESESRSSTEAEQLGWGIHGRMTYSRLNISIPGHLNDSAIKVTYYIPDGIQEEGHPSPGKPFHGGVFDAYLPDNETAMRLLPRLEEAFRQGRTFTVEGKEAGAKVTWNYIPHKTTLHGGKSGCGYPDSTYLTRLAHVLTTYGIEEPPAKFK</sequence>
<evidence type="ECO:0000256" key="4">
    <source>
        <dbReference type="ARBA" id="ARBA00022679"/>
    </source>
</evidence>
<keyword evidence="4" id="KW-0808">Transferase</keyword>
<dbReference type="Gene3D" id="3.30.390.130">
    <property type="match status" value="1"/>
</dbReference>
<keyword evidence="6" id="KW-0694">RNA-binding</keyword>
<evidence type="ECO:0000256" key="5">
    <source>
        <dbReference type="ARBA" id="ARBA00022723"/>
    </source>
</evidence>
<dbReference type="GO" id="GO:0061630">
    <property type="term" value="F:ubiquitin protein ligase activity"/>
    <property type="evidence" value="ECO:0007669"/>
    <property type="project" value="UniProtKB-EC"/>
</dbReference>
<dbReference type="GeneTree" id="ENSGT00940000154578"/>
<feature type="region of interest" description="Disordered" evidence="7">
    <location>
        <begin position="158"/>
        <end position="243"/>
    </location>
</feature>
<evidence type="ECO:0000256" key="3">
    <source>
        <dbReference type="ARBA" id="ARBA00012483"/>
    </source>
</evidence>
<evidence type="ECO:0000256" key="1">
    <source>
        <dbReference type="ARBA" id="ARBA00000900"/>
    </source>
</evidence>
<dbReference type="InParanoid" id="A0A3B5K8A3"/>
<feature type="region of interest" description="Disordered" evidence="7">
    <location>
        <begin position="735"/>
        <end position="789"/>
    </location>
</feature>
<name>A0A3B5K8A3_TAKRU</name>
<feature type="compositionally biased region" description="Low complexity" evidence="7">
    <location>
        <begin position="167"/>
        <end position="183"/>
    </location>
</feature>
<dbReference type="AlphaFoldDB" id="A0A3B5K8A3"/>
<dbReference type="PROSITE" id="PS50102">
    <property type="entry name" value="RRM"/>
    <property type="match status" value="1"/>
</dbReference>
<dbReference type="PANTHER" id="PTHR12622">
    <property type="entry name" value="DELTEX-RELATED"/>
    <property type="match status" value="1"/>
</dbReference>
<feature type="compositionally biased region" description="Polar residues" evidence="7">
    <location>
        <begin position="197"/>
        <end position="223"/>
    </location>
</feature>
<comment type="pathway">
    <text evidence="2">Protein modification; protein ubiquitination.</text>
</comment>
<feature type="compositionally biased region" description="Polar residues" evidence="7">
    <location>
        <begin position="825"/>
        <end position="834"/>
    </location>
</feature>
<dbReference type="EC" id="2.3.2.27" evidence="3"/>
<evidence type="ECO:0000313" key="9">
    <source>
        <dbReference type="Ensembl" id="ENSTRUP00000051774.2"/>
    </source>
</evidence>
<dbReference type="InterPro" id="IPR009909">
    <property type="entry name" value="Nmi/IFP35_dom"/>
</dbReference>
<dbReference type="UniPathway" id="UPA00143"/>
<dbReference type="InterPro" id="IPR039399">
    <property type="entry name" value="Deltex_C_sf"/>
</dbReference>
<dbReference type="OrthoDB" id="527344at2759"/>
<dbReference type="InterPro" id="IPR039396">
    <property type="entry name" value="Deltex_C"/>
</dbReference>
<feature type="region of interest" description="Disordered" evidence="7">
    <location>
        <begin position="818"/>
        <end position="864"/>
    </location>
</feature>
<feature type="region of interest" description="Disordered" evidence="7">
    <location>
        <begin position="506"/>
        <end position="563"/>
    </location>
</feature>
<dbReference type="Pfam" id="PF18102">
    <property type="entry name" value="DTC"/>
    <property type="match status" value="1"/>
</dbReference>
<dbReference type="InterPro" id="IPR000504">
    <property type="entry name" value="RRM_dom"/>
</dbReference>
<feature type="compositionally biased region" description="Basic and acidic residues" evidence="7">
    <location>
        <begin position="836"/>
        <end position="859"/>
    </location>
</feature>
<dbReference type="OMA" id="VTIDCSQ"/>
<accession>A0A3B5K8A3</accession>
<evidence type="ECO:0000256" key="2">
    <source>
        <dbReference type="ARBA" id="ARBA00004906"/>
    </source>
</evidence>
<dbReference type="GO" id="GO:0003723">
    <property type="term" value="F:RNA binding"/>
    <property type="evidence" value="ECO:0007669"/>
    <property type="project" value="UniProtKB-UniRule"/>
</dbReference>
<reference evidence="9 10" key="1">
    <citation type="journal article" date="2011" name="Genome Biol. Evol.">
        <title>Integration of the genetic map and genome assembly of fugu facilitates insights into distinct features of genome evolution in teleosts and mammals.</title>
        <authorList>
            <person name="Kai W."/>
            <person name="Kikuchi K."/>
            <person name="Tohari S."/>
            <person name="Chew A.K."/>
            <person name="Tay A."/>
            <person name="Fujiwara A."/>
            <person name="Hosoya S."/>
            <person name="Suetake H."/>
            <person name="Naruse K."/>
            <person name="Brenner S."/>
            <person name="Suzuki Y."/>
            <person name="Venkatesh B."/>
        </authorList>
    </citation>
    <scope>NUCLEOTIDE SEQUENCE [LARGE SCALE GENOMIC DNA]</scope>
</reference>
<evidence type="ECO:0000259" key="8">
    <source>
        <dbReference type="PROSITE" id="PS50102"/>
    </source>
</evidence>
<organism evidence="9 10">
    <name type="scientific">Takifugu rubripes</name>
    <name type="common">Japanese pufferfish</name>
    <name type="synonym">Fugu rubripes</name>
    <dbReference type="NCBI Taxonomy" id="31033"/>
    <lineage>
        <taxon>Eukaryota</taxon>
        <taxon>Metazoa</taxon>
        <taxon>Chordata</taxon>
        <taxon>Craniata</taxon>
        <taxon>Vertebrata</taxon>
        <taxon>Euteleostomi</taxon>
        <taxon>Actinopterygii</taxon>
        <taxon>Neopterygii</taxon>
        <taxon>Teleostei</taxon>
        <taxon>Neoteleostei</taxon>
        <taxon>Acanthomorphata</taxon>
        <taxon>Eupercaria</taxon>
        <taxon>Tetraodontiformes</taxon>
        <taxon>Tetradontoidea</taxon>
        <taxon>Tetraodontidae</taxon>
        <taxon>Takifugu</taxon>
    </lineage>
</organism>
<keyword evidence="5" id="KW-0479">Metal-binding</keyword>
<evidence type="ECO:0000313" key="10">
    <source>
        <dbReference type="Proteomes" id="UP000005226"/>
    </source>
</evidence>
<dbReference type="GO" id="GO:0007219">
    <property type="term" value="P:Notch signaling pathway"/>
    <property type="evidence" value="ECO:0007669"/>
    <property type="project" value="InterPro"/>
</dbReference>
<dbReference type="GO" id="GO:0046872">
    <property type="term" value="F:metal ion binding"/>
    <property type="evidence" value="ECO:0007669"/>
    <property type="project" value="UniProtKB-KW"/>
</dbReference>
<reference evidence="9" key="3">
    <citation type="submission" date="2025-09" db="UniProtKB">
        <authorList>
            <consortium name="Ensembl"/>
        </authorList>
    </citation>
    <scope>IDENTIFICATION</scope>
</reference>
<keyword evidence="10" id="KW-1185">Reference proteome</keyword>
<gene>
    <name evidence="9" type="primary">si:busm1-163l24.3</name>
</gene>
<evidence type="ECO:0000256" key="7">
    <source>
        <dbReference type="SAM" id="MobiDB-lite"/>
    </source>
</evidence>
<feature type="domain" description="RRM" evidence="8">
    <location>
        <begin position="6"/>
        <end position="90"/>
    </location>
</feature>
<comment type="catalytic activity">
    <reaction evidence="1">
        <text>S-ubiquitinyl-[E2 ubiquitin-conjugating enzyme]-L-cysteine + [acceptor protein]-L-lysine = [E2 ubiquitin-conjugating enzyme]-L-cysteine + N(6)-ubiquitinyl-[acceptor protein]-L-lysine.</text>
        <dbReference type="EC" id="2.3.2.27"/>
    </reaction>
</comment>
<dbReference type="InterPro" id="IPR012677">
    <property type="entry name" value="Nucleotide-bd_a/b_plait_sf"/>
</dbReference>
<protein>
    <recommendedName>
        <fullName evidence="3">RING-type E3 ubiquitin transferase</fullName>
        <ecNumber evidence="3">2.3.2.27</ecNumber>
    </recommendedName>
</protein>
<dbReference type="Proteomes" id="UP000005226">
    <property type="component" value="Chromosome 5"/>
</dbReference>
<dbReference type="Pfam" id="PF07292">
    <property type="entry name" value="NID"/>
    <property type="match status" value="1"/>
</dbReference>
<dbReference type="Gene3D" id="3.30.70.330">
    <property type="match status" value="1"/>
</dbReference>
<evidence type="ECO:0000256" key="6">
    <source>
        <dbReference type="PROSITE-ProRule" id="PRU00176"/>
    </source>
</evidence>
<reference evidence="9" key="2">
    <citation type="submission" date="2025-08" db="UniProtKB">
        <authorList>
            <consortium name="Ensembl"/>
        </authorList>
    </citation>
    <scope>IDENTIFICATION</scope>
</reference>
<feature type="compositionally biased region" description="Polar residues" evidence="7">
    <location>
        <begin position="744"/>
        <end position="759"/>
    </location>
</feature>
<dbReference type="Ensembl" id="ENSTRUT00000053281.2">
    <property type="protein sequence ID" value="ENSTRUP00000051774.2"/>
    <property type="gene ID" value="ENSTRUG00000023659.2"/>
</dbReference>
<dbReference type="InterPro" id="IPR039398">
    <property type="entry name" value="Deltex_fam"/>
</dbReference>
<dbReference type="GO" id="GO:0016567">
    <property type="term" value="P:protein ubiquitination"/>
    <property type="evidence" value="ECO:0007669"/>
    <property type="project" value="UniProtKB-UniPathway"/>
</dbReference>
<dbReference type="STRING" id="31033.ENSTRUP00000051774"/>
<feature type="compositionally biased region" description="Polar residues" evidence="7">
    <location>
        <begin position="520"/>
        <end position="544"/>
    </location>
</feature>